<dbReference type="OrthoDB" id="9789229at2"/>
<dbReference type="EMBL" id="FOHA01000012">
    <property type="protein sequence ID" value="SER94865.1"/>
    <property type="molecule type" value="Genomic_DNA"/>
</dbReference>
<feature type="transmembrane region" description="Helical" evidence="2">
    <location>
        <begin position="110"/>
        <end position="130"/>
    </location>
</feature>
<feature type="coiled-coil region" evidence="1">
    <location>
        <begin position="167"/>
        <end position="198"/>
    </location>
</feature>
<evidence type="ECO:0000313" key="4">
    <source>
        <dbReference type="Proteomes" id="UP000198948"/>
    </source>
</evidence>
<evidence type="ECO:0000256" key="2">
    <source>
        <dbReference type="SAM" id="Phobius"/>
    </source>
</evidence>
<proteinExistence type="predicted"/>
<feature type="transmembrane region" description="Helical" evidence="2">
    <location>
        <begin position="6"/>
        <end position="22"/>
    </location>
</feature>
<feature type="transmembrane region" description="Helical" evidence="2">
    <location>
        <begin position="34"/>
        <end position="60"/>
    </location>
</feature>
<evidence type="ECO:0000256" key="1">
    <source>
        <dbReference type="SAM" id="Coils"/>
    </source>
</evidence>
<evidence type="ECO:0000313" key="3">
    <source>
        <dbReference type="EMBL" id="SER94865.1"/>
    </source>
</evidence>
<keyword evidence="1" id="KW-0175">Coiled coil</keyword>
<name>A0A1H9TC94_9LACT</name>
<keyword evidence="2" id="KW-1133">Transmembrane helix</keyword>
<dbReference type="AlphaFoldDB" id="A0A1H9TC94"/>
<feature type="transmembrane region" description="Helical" evidence="2">
    <location>
        <begin position="66"/>
        <end position="89"/>
    </location>
</feature>
<dbReference type="RefSeq" id="WP_092652805.1">
    <property type="nucleotide sequence ID" value="NZ_FOHA01000012.1"/>
</dbReference>
<organism evidence="3 4">
    <name type="scientific">Isobaculum melis</name>
    <dbReference type="NCBI Taxonomy" id="142588"/>
    <lineage>
        <taxon>Bacteria</taxon>
        <taxon>Bacillati</taxon>
        <taxon>Bacillota</taxon>
        <taxon>Bacilli</taxon>
        <taxon>Lactobacillales</taxon>
        <taxon>Carnobacteriaceae</taxon>
        <taxon>Isobaculum</taxon>
    </lineage>
</organism>
<dbReference type="Proteomes" id="UP000198948">
    <property type="component" value="Unassembled WGS sequence"/>
</dbReference>
<protein>
    <submittedName>
        <fullName evidence="3">Uncharacterized membrane protein</fullName>
    </submittedName>
</protein>
<keyword evidence="2" id="KW-0812">Transmembrane</keyword>
<accession>A0A1H9TC94</accession>
<dbReference type="Pfam" id="PF06541">
    <property type="entry name" value="ABC_trans_CmpB"/>
    <property type="match status" value="1"/>
</dbReference>
<dbReference type="InterPro" id="IPR010540">
    <property type="entry name" value="CmpB_TMEM229"/>
</dbReference>
<reference evidence="3 4" key="1">
    <citation type="submission" date="2016-10" db="EMBL/GenBank/DDBJ databases">
        <authorList>
            <person name="de Groot N.N."/>
        </authorList>
    </citation>
    <scope>NUCLEOTIDE SEQUENCE [LARGE SCALE GENOMIC DNA]</scope>
    <source>
        <strain evidence="3 4">DSM 13760</strain>
    </source>
</reference>
<keyword evidence="4" id="KW-1185">Reference proteome</keyword>
<keyword evidence="2" id="KW-0472">Membrane</keyword>
<sequence length="275" mass="32551">MEKTFSKLILLFFIYAIMGWLWETIYCSLKQGKFVYRGFLFGPYCPIYGFGLIGVVYLVAPFQKNLFLLFIFSSLIVSILEYFTSYFMEKLFHTTWWSYEDVPFNLNGRIALPISIFWGIACVFVVKVIHPLADQWVSWLNTHFGITLPIVLLILLLIDTIASIMSMNAFQKMVHQLNTELETKLEEAKTAVTDFEKAFDKKQHLLSAKWKNKREAWLKEVKENPILFSKLPKFNFNQRRFLKSYTQMKMKDIKDFKAFKQHLLNLDEIKKQLKK</sequence>
<feature type="transmembrane region" description="Helical" evidence="2">
    <location>
        <begin position="136"/>
        <end position="158"/>
    </location>
</feature>
<dbReference type="STRING" id="142588.SAMN04488559_11239"/>
<gene>
    <name evidence="3" type="ORF">SAMN04488559_11239</name>
</gene>